<dbReference type="SUPFAM" id="SSF47188">
    <property type="entry name" value="Hemerythrin-like"/>
    <property type="match status" value="1"/>
</dbReference>
<dbReference type="InterPro" id="IPR012312">
    <property type="entry name" value="Hemerythrin-like"/>
</dbReference>
<dbReference type="GO" id="GO:0008081">
    <property type="term" value="F:phosphoric diester hydrolase activity"/>
    <property type="evidence" value="ECO:0007669"/>
    <property type="project" value="UniProtKB-ARBA"/>
</dbReference>
<evidence type="ECO:0000259" key="4">
    <source>
        <dbReference type="PROSITE" id="PS51832"/>
    </source>
</evidence>
<dbReference type="CDD" id="cd00077">
    <property type="entry name" value="HDc"/>
    <property type="match status" value="1"/>
</dbReference>
<dbReference type="Gene3D" id="1.10.3210.10">
    <property type="entry name" value="Hypothetical protein af1432"/>
    <property type="match status" value="1"/>
</dbReference>
<evidence type="ECO:0000313" key="6">
    <source>
        <dbReference type="Proteomes" id="UP000007319"/>
    </source>
</evidence>
<dbReference type="InterPro" id="IPR037522">
    <property type="entry name" value="HD_GYP_dom"/>
</dbReference>
<keyword evidence="6" id="KW-1185">Reference proteome</keyword>
<dbReference type="PANTHER" id="PTHR45228">
    <property type="entry name" value="CYCLIC DI-GMP PHOSPHODIESTERASE TM_0186-RELATED"/>
    <property type="match status" value="1"/>
</dbReference>
<dbReference type="SUPFAM" id="SSF109604">
    <property type="entry name" value="HD-domain/PDEase-like"/>
    <property type="match status" value="1"/>
</dbReference>
<keyword evidence="2" id="KW-0479">Metal-binding</keyword>
<gene>
    <name evidence="5" type="ORF">AZOBR_p350017</name>
</gene>
<keyword evidence="5" id="KW-0614">Plasmid</keyword>
<dbReference type="KEGG" id="abs:AZOBR_p350017"/>
<proteinExistence type="inferred from homology"/>
<dbReference type="Proteomes" id="UP000007319">
    <property type="component" value="Plasmid AZOBR_p3"/>
</dbReference>
<dbReference type="PROSITE" id="PS51832">
    <property type="entry name" value="HD_GYP"/>
    <property type="match status" value="1"/>
</dbReference>
<dbReference type="NCBIfam" id="NF033749">
    <property type="entry name" value="bact_hemeryth"/>
    <property type="match status" value="1"/>
</dbReference>
<dbReference type="PROSITE" id="PS00550">
    <property type="entry name" value="HEMERYTHRINS"/>
    <property type="match status" value="1"/>
</dbReference>
<dbReference type="AlphaFoldDB" id="A0A9P1K017"/>
<name>A0A9P1K017_9PROT</name>
<dbReference type="SMART" id="SM00471">
    <property type="entry name" value="HDc"/>
    <property type="match status" value="1"/>
</dbReference>
<dbReference type="GO" id="GO:0046872">
    <property type="term" value="F:metal ion binding"/>
    <property type="evidence" value="ECO:0007669"/>
    <property type="project" value="UniProtKB-KW"/>
</dbReference>
<comment type="similarity">
    <text evidence="1">Belongs to the hemerythrin family.</text>
</comment>
<dbReference type="Pfam" id="PF01814">
    <property type="entry name" value="Hemerythrin"/>
    <property type="match status" value="1"/>
</dbReference>
<evidence type="ECO:0000256" key="3">
    <source>
        <dbReference type="ARBA" id="ARBA00023004"/>
    </source>
</evidence>
<feature type="domain" description="HD-GYP" evidence="4">
    <location>
        <begin position="122"/>
        <end position="332"/>
    </location>
</feature>
<dbReference type="InterPro" id="IPR052020">
    <property type="entry name" value="Cyclic_di-GMP/3'3'-cGAMP_PDE"/>
</dbReference>
<dbReference type="CDD" id="cd12107">
    <property type="entry name" value="Hemerythrin"/>
    <property type="match status" value="1"/>
</dbReference>
<dbReference type="NCBIfam" id="TIGR02481">
    <property type="entry name" value="hemeryth_dom"/>
    <property type="match status" value="1"/>
</dbReference>
<sequence>MTIGTAAADLLEALAHPVAVYGPDGRLSASNQRFRDLWERLVAPEDRWRHEGLGAITAFLGLPRVGGPPGVFHDFASPTGTIAAFALTPVGGTPVGGTPVAGGGWTLCGQDVTAQRRGERMAERSQKIALVALADLAEHRDNETGEHVLRVARLAHEIARRLWQTGRCAGGIDDDFLRHVGVASILHDVGKVSISDAILLKPGALTPQERAVMETHTASGAQILRKADAMLAGSPQFRFAAAIAEHHHERWDGTGYPHGLAGEAIPLAARIVGVADVYDALSSRRPYKEPWPQDKVLAYLRDQAGRHFDPMVVDALQEVLAARNAARTIEWTAEMETGIPDIDADHRVLLALVNQIADRDNQGDRVAVEFVLDELLGYTALHFAREEELLARVGYPDLDHHQAVHRALLDEVRGLQRRMAAFTPGLGDALHRFLGHWLTSHILGEDQQYVPYALSAGRAVTPCGTTCS</sequence>
<evidence type="ECO:0000313" key="5">
    <source>
        <dbReference type="EMBL" id="CCD03001.1"/>
    </source>
</evidence>
<evidence type="ECO:0000256" key="2">
    <source>
        <dbReference type="ARBA" id="ARBA00022723"/>
    </source>
</evidence>
<dbReference type="PANTHER" id="PTHR45228:SF8">
    <property type="entry name" value="TWO-COMPONENT RESPONSE REGULATOR-RELATED"/>
    <property type="match status" value="1"/>
</dbReference>
<accession>A0A9P1K017</accession>
<dbReference type="RefSeq" id="WP_014199511.1">
    <property type="nucleotide sequence ID" value="NC_016595.1"/>
</dbReference>
<keyword evidence="3" id="KW-0408">Iron</keyword>
<geneLocation type="plasmid" evidence="5 6">
    <name>AZOBR_p3</name>
</geneLocation>
<evidence type="ECO:0000256" key="1">
    <source>
        <dbReference type="ARBA" id="ARBA00010587"/>
    </source>
</evidence>
<dbReference type="InterPro" id="IPR012827">
    <property type="entry name" value="Hemerythrin_metal-bd"/>
</dbReference>
<protein>
    <recommendedName>
        <fullName evidence="4">HD-GYP domain-containing protein</fullName>
    </recommendedName>
</protein>
<dbReference type="InterPro" id="IPR035938">
    <property type="entry name" value="Hemerythrin-like_sf"/>
</dbReference>
<reference evidence="5 6" key="1">
    <citation type="journal article" date="2011" name="PLoS Genet.">
        <title>Azospirillum genomes reveal transition of bacteria from aquatic to terrestrial environments.</title>
        <authorList>
            <person name="Wisniewski-Dye F."/>
            <person name="Borziak K."/>
            <person name="Khalsa-Moyers G."/>
            <person name="Alexandre G."/>
            <person name="Sukharnikov L.O."/>
            <person name="Wuichet K."/>
            <person name="Hurst G.B."/>
            <person name="McDonald W.H."/>
            <person name="Robertson J.S."/>
            <person name="Barbe V."/>
            <person name="Calteau A."/>
            <person name="Rouy Z."/>
            <person name="Mangenot S."/>
            <person name="Prigent-Combaret C."/>
            <person name="Normand P."/>
            <person name="Boyer M."/>
            <person name="Siguier P."/>
            <person name="Dessaux Y."/>
            <person name="Elmerich C."/>
            <person name="Condemine G."/>
            <person name="Krishnen G."/>
            <person name="Kennedy I."/>
            <person name="Paterson A.H."/>
            <person name="Gonzalez V."/>
            <person name="Mavingui P."/>
            <person name="Zhulin I.B."/>
        </authorList>
    </citation>
    <scope>NUCLEOTIDE SEQUENCE [LARGE SCALE GENOMIC DNA]</scope>
    <source>
        <strain evidence="5 6">Sp245</strain>
    </source>
</reference>
<dbReference type="Pfam" id="PF13487">
    <property type="entry name" value="HD_5"/>
    <property type="match status" value="1"/>
</dbReference>
<organism evidence="5 6">
    <name type="scientific">Azospirillum baldaniorum</name>
    <dbReference type="NCBI Taxonomy" id="1064539"/>
    <lineage>
        <taxon>Bacteria</taxon>
        <taxon>Pseudomonadati</taxon>
        <taxon>Pseudomonadota</taxon>
        <taxon>Alphaproteobacteria</taxon>
        <taxon>Rhodospirillales</taxon>
        <taxon>Azospirillaceae</taxon>
        <taxon>Azospirillum</taxon>
    </lineage>
</organism>
<dbReference type="EMBL" id="HE577330">
    <property type="protein sequence ID" value="CCD03001.1"/>
    <property type="molecule type" value="Genomic_DNA"/>
</dbReference>
<dbReference type="Gene3D" id="1.20.120.50">
    <property type="entry name" value="Hemerythrin-like"/>
    <property type="match status" value="1"/>
</dbReference>
<dbReference type="InterPro" id="IPR003607">
    <property type="entry name" value="HD/PDEase_dom"/>
</dbReference>
<dbReference type="InterPro" id="IPR016131">
    <property type="entry name" value="Haemerythrin_Fe_BS"/>
</dbReference>